<keyword evidence="1" id="KW-0479">Metal-binding</keyword>
<feature type="domain" description="THAP-type" evidence="7">
    <location>
        <begin position="1"/>
        <end position="90"/>
    </location>
</feature>
<dbReference type="AlphaFoldDB" id="A0A1X7SHF8"/>
<name>A0A1X7SHF8_AMPQE</name>
<dbReference type="InParanoid" id="A0A1X7SHF8"/>
<dbReference type="GO" id="GO:0006357">
    <property type="term" value="P:regulation of transcription by RNA polymerase II"/>
    <property type="evidence" value="ECO:0007669"/>
    <property type="project" value="TreeGrafter"/>
</dbReference>
<evidence type="ECO:0000256" key="2">
    <source>
        <dbReference type="ARBA" id="ARBA00022771"/>
    </source>
</evidence>
<feature type="compositionally biased region" description="Polar residues" evidence="6">
    <location>
        <begin position="137"/>
        <end position="155"/>
    </location>
</feature>
<dbReference type="EnsemblMetazoa" id="Aqu2.1.01532_001">
    <property type="protein sequence ID" value="Aqu2.1.01532_001"/>
    <property type="gene ID" value="Aqu2.1.01532"/>
</dbReference>
<dbReference type="PROSITE" id="PS50950">
    <property type="entry name" value="ZF_THAP"/>
    <property type="match status" value="1"/>
</dbReference>
<keyword evidence="4 5" id="KW-0238">DNA-binding</keyword>
<reference evidence="8" key="1">
    <citation type="submission" date="2017-05" db="UniProtKB">
        <authorList>
            <consortium name="EnsemblMetazoa"/>
        </authorList>
    </citation>
    <scope>IDENTIFICATION</scope>
</reference>
<dbReference type="InterPro" id="IPR026516">
    <property type="entry name" value="THAP1/10"/>
</dbReference>
<dbReference type="PANTHER" id="PTHR46600:SF7">
    <property type="entry name" value="SI:DKEY-228B2.6-RELATED"/>
    <property type="match status" value="1"/>
</dbReference>
<dbReference type="GO" id="GO:0003700">
    <property type="term" value="F:DNA-binding transcription factor activity"/>
    <property type="evidence" value="ECO:0007669"/>
    <property type="project" value="TreeGrafter"/>
</dbReference>
<organism evidence="8">
    <name type="scientific">Amphimedon queenslandica</name>
    <name type="common">Sponge</name>
    <dbReference type="NCBI Taxonomy" id="400682"/>
    <lineage>
        <taxon>Eukaryota</taxon>
        <taxon>Metazoa</taxon>
        <taxon>Porifera</taxon>
        <taxon>Demospongiae</taxon>
        <taxon>Heteroscleromorpha</taxon>
        <taxon>Haplosclerida</taxon>
        <taxon>Niphatidae</taxon>
        <taxon>Amphimedon</taxon>
    </lineage>
</organism>
<dbReference type="SMART" id="SM00692">
    <property type="entry name" value="DM3"/>
    <property type="match status" value="1"/>
</dbReference>
<dbReference type="SUPFAM" id="SSF57716">
    <property type="entry name" value="Glucocorticoid receptor-like (DNA-binding domain)"/>
    <property type="match status" value="1"/>
</dbReference>
<feature type="region of interest" description="Disordered" evidence="6">
    <location>
        <begin position="124"/>
        <end position="155"/>
    </location>
</feature>
<evidence type="ECO:0000256" key="1">
    <source>
        <dbReference type="ARBA" id="ARBA00022723"/>
    </source>
</evidence>
<dbReference type="GO" id="GO:0005634">
    <property type="term" value="C:nucleus"/>
    <property type="evidence" value="ECO:0007669"/>
    <property type="project" value="TreeGrafter"/>
</dbReference>
<dbReference type="OrthoDB" id="5982876at2759"/>
<evidence type="ECO:0000256" key="6">
    <source>
        <dbReference type="SAM" id="MobiDB-lite"/>
    </source>
</evidence>
<dbReference type="GO" id="GO:0000978">
    <property type="term" value="F:RNA polymerase II cis-regulatory region sequence-specific DNA binding"/>
    <property type="evidence" value="ECO:0007669"/>
    <property type="project" value="TreeGrafter"/>
</dbReference>
<evidence type="ECO:0000259" key="7">
    <source>
        <dbReference type="PROSITE" id="PS50950"/>
    </source>
</evidence>
<dbReference type="GO" id="GO:0008270">
    <property type="term" value="F:zinc ion binding"/>
    <property type="evidence" value="ECO:0007669"/>
    <property type="project" value="UniProtKB-KW"/>
</dbReference>
<dbReference type="InterPro" id="IPR006612">
    <property type="entry name" value="THAP_Znf"/>
</dbReference>
<protein>
    <recommendedName>
        <fullName evidence="7">THAP-type domain-containing protein</fullName>
    </recommendedName>
</protein>
<dbReference type="Pfam" id="PF05485">
    <property type="entry name" value="THAP"/>
    <property type="match status" value="1"/>
</dbReference>
<dbReference type="SMART" id="SM00980">
    <property type="entry name" value="THAP"/>
    <property type="match status" value="1"/>
</dbReference>
<evidence type="ECO:0000256" key="4">
    <source>
        <dbReference type="ARBA" id="ARBA00023125"/>
    </source>
</evidence>
<proteinExistence type="predicted"/>
<accession>A0A1X7SHF8</accession>
<keyword evidence="2 5" id="KW-0863">Zinc-finger</keyword>
<dbReference type="InterPro" id="IPR038441">
    <property type="entry name" value="THAP_Znf_sf"/>
</dbReference>
<sequence length="183" mass="20784">MPNRCVAYGCSNTSSKSISVFHFPKNDALRKKWTEQVKRTRAEWKGPTRNSVFCSEHFTQDCFEVGKRMCKSFGLETTAKLKKDAVPTSFKRKLTEALEPAAKKPAYEKRERLRILKATRHLHRSIPPSDPAPILTDNYNDTTPEPQPEHLSQSVGTQIERIVTRSVKVQTVCIKAPRKLSAS</sequence>
<dbReference type="Gene3D" id="6.20.210.20">
    <property type="entry name" value="THAP domain"/>
    <property type="match status" value="1"/>
</dbReference>
<evidence type="ECO:0000313" key="8">
    <source>
        <dbReference type="EnsemblMetazoa" id="Aqu2.1.01532_001"/>
    </source>
</evidence>
<dbReference type="PANTHER" id="PTHR46600">
    <property type="entry name" value="THAP DOMAIN-CONTAINING"/>
    <property type="match status" value="1"/>
</dbReference>
<keyword evidence="3" id="KW-0862">Zinc</keyword>
<dbReference type="OMA" id="MQARCIV"/>
<evidence type="ECO:0000256" key="5">
    <source>
        <dbReference type="PROSITE-ProRule" id="PRU00309"/>
    </source>
</evidence>
<evidence type="ECO:0000256" key="3">
    <source>
        <dbReference type="ARBA" id="ARBA00022833"/>
    </source>
</evidence>
<dbReference type="STRING" id="400682.A0A1X7SHF8"/>